<keyword evidence="1" id="KW-0732">Signal</keyword>
<evidence type="ECO:0000313" key="3">
    <source>
        <dbReference type="Proteomes" id="UP000324222"/>
    </source>
</evidence>
<dbReference type="Proteomes" id="UP000324222">
    <property type="component" value="Unassembled WGS sequence"/>
</dbReference>
<dbReference type="OrthoDB" id="6351675at2759"/>
<organism evidence="2 3">
    <name type="scientific">Portunus trituberculatus</name>
    <name type="common">Swimming crab</name>
    <name type="synonym">Neptunus trituberculatus</name>
    <dbReference type="NCBI Taxonomy" id="210409"/>
    <lineage>
        <taxon>Eukaryota</taxon>
        <taxon>Metazoa</taxon>
        <taxon>Ecdysozoa</taxon>
        <taxon>Arthropoda</taxon>
        <taxon>Crustacea</taxon>
        <taxon>Multicrustacea</taxon>
        <taxon>Malacostraca</taxon>
        <taxon>Eumalacostraca</taxon>
        <taxon>Eucarida</taxon>
        <taxon>Decapoda</taxon>
        <taxon>Pleocyemata</taxon>
        <taxon>Brachyura</taxon>
        <taxon>Eubrachyura</taxon>
        <taxon>Portunoidea</taxon>
        <taxon>Portunidae</taxon>
        <taxon>Portuninae</taxon>
        <taxon>Portunus</taxon>
    </lineage>
</organism>
<comment type="caution">
    <text evidence="2">The sequence shown here is derived from an EMBL/GenBank/DDBJ whole genome shotgun (WGS) entry which is preliminary data.</text>
</comment>
<proteinExistence type="predicted"/>
<evidence type="ECO:0000313" key="2">
    <source>
        <dbReference type="EMBL" id="MPC54298.1"/>
    </source>
</evidence>
<reference evidence="2 3" key="1">
    <citation type="submission" date="2019-05" db="EMBL/GenBank/DDBJ databases">
        <title>Another draft genome of Portunus trituberculatus and its Hox gene families provides insights of decapod evolution.</title>
        <authorList>
            <person name="Jeong J.-H."/>
            <person name="Song I."/>
            <person name="Kim S."/>
            <person name="Choi T."/>
            <person name="Kim D."/>
            <person name="Ryu S."/>
            <person name="Kim W."/>
        </authorList>
    </citation>
    <scope>NUCLEOTIDE SEQUENCE [LARGE SCALE GENOMIC DNA]</scope>
    <source>
        <tissue evidence="2">Muscle</tissue>
    </source>
</reference>
<gene>
    <name evidence="2" type="ORF">E2C01_048208</name>
</gene>
<name>A0A5B7GAX6_PORTR</name>
<dbReference type="EMBL" id="VSRR010012251">
    <property type="protein sequence ID" value="MPC54298.1"/>
    <property type="molecule type" value="Genomic_DNA"/>
</dbReference>
<feature type="chain" id="PRO_5022944024" description="Secreted protein" evidence="1">
    <location>
        <begin position="20"/>
        <end position="101"/>
    </location>
</feature>
<dbReference type="AlphaFoldDB" id="A0A5B7GAX6"/>
<sequence length="101" mass="11085">MQPMLTAAWMMVMVVVSNALDLLPTAVVPTPQRTKAPAEVVVPEYAQTLYKATDYSVWCQSYLFVINFCAINGSKGNGLIAKSNLSHVVSTHVLVLNHTFM</sequence>
<keyword evidence="3" id="KW-1185">Reference proteome</keyword>
<protein>
    <recommendedName>
        <fullName evidence="4">Secreted protein</fullName>
    </recommendedName>
</protein>
<accession>A0A5B7GAX6</accession>
<evidence type="ECO:0000256" key="1">
    <source>
        <dbReference type="SAM" id="SignalP"/>
    </source>
</evidence>
<evidence type="ECO:0008006" key="4">
    <source>
        <dbReference type="Google" id="ProtNLM"/>
    </source>
</evidence>
<feature type="signal peptide" evidence="1">
    <location>
        <begin position="1"/>
        <end position="19"/>
    </location>
</feature>